<evidence type="ECO:0000313" key="1">
    <source>
        <dbReference type="EMBL" id="TGO42171.1"/>
    </source>
</evidence>
<dbReference type="AlphaFoldDB" id="A0A4Z1H327"/>
<name>A0A4Z1H327_9HELO</name>
<reference evidence="1 2" key="1">
    <citation type="submission" date="2017-12" db="EMBL/GenBank/DDBJ databases">
        <title>Comparative genomics of Botrytis spp.</title>
        <authorList>
            <person name="Valero-Jimenez C.A."/>
            <person name="Tapia P."/>
            <person name="Veloso J."/>
            <person name="Silva-Moreno E."/>
            <person name="Staats M."/>
            <person name="Valdes J.H."/>
            <person name="Van Kan J.A.L."/>
        </authorList>
    </citation>
    <scope>NUCLEOTIDE SEQUENCE [LARGE SCALE GENOMIC DNA]</scope>
    <source>
        <strain evidence="1 2">Bh0001</strain>
    </source>
</reference>
<dbReference type="Proteomes" id="UP000297814">
    <property type="component" value="Unassembled WGS sequence"/>
</dbReference>
<comment type="caution">
    <text evidence="1">The sequence shown here is derived from an EMBL/GenBank/DDBJ whole genome shotgun (WGS) entry which is preliminary data.</text>
</comment>
<evidence type="ECO:0000313" key="2">
    <source>
        <dbReference type="Proteomes" id="UP000297814"/>
    </source>
</evidence>
<proteinExistence type="predicted"/>
<sequence>MSSEGAIELELAEDLGYPMSEDCKVSACVNIHTVETVMRSRFKFFCNAEQYTDLLPRHDAIVYLSLQSIAVAYDELFPIIQNREAVSSRDKGAAPASFKYLMRSFEP</sequence>
<protein>
    <submittedName>
        <fullName evidence="1">Uncharacterized protein</fullName>
    </submittedName>
</protein>
<gene>
    <name evidence="1" type="ORF">BHYA_0011g00050</name>
</gene>
<accession>A0A4Z1H327</accession>
<keyword evidence="2" id="KW-1185">Reference proteome</keyword>
<organism evidence="1 2">
    <name type="scientific">Botrytis hyacinthi</name>
    <dbReference type="NCBI Taxonomy" id="278943"/>
    <lineage>
        <taxon>Eukaryota</taxon>
        <taxon>Fungi</taxon>
        <taxon>Dikarya</taxon>
        <taxon>Ascomycota</taxon>
        <taxon>Pezizomycotina</taxon>
        <taxon>Leotiomycetes</taxon>
        <taxon>Helotiales</taxon>
        <taxon>Sclerotiniaceae</taxon>
        <taxon>Botrytis</taxon>
    </lineage>
</organism>
<dbReference type="EMBL" id="PQXK01000011">
    <property type="protein sequence ID" value="TGO42171.1"/>
    <property type="molecule type" value="Genomic_DNA"/>
</dbReference>